<dbReference type="SMART" id="SM00981">
    <property type="entry name" value="THUMP"/>
    <property type="match status" value="1"/>
</dbReference>
<dbReference type="STRING" id="477690.SAMN05216474_1127"/>
<feature type="region of interest" description="Disordered" evidence="4">
    <location>
        <begin position="381"/>
        <end position="438"/>
    </location>
</feature>
<keyword evidence="1 6" id="KW-0489">Methyltransferase</keyword>
<dbReference type="PROSITE" id="PS01261">
    <property type="entry name" value="UPF0020"/>
    <property type="match status" value="1"/>
</dbReference>
<organism evidence="6 7">
    <name type="scientific">Lishizhenia tianjinensis</name>
    <dbReference type="NCBI Taxonomy" id="477690"/>
    <lineage>
        <taxon>Bacteria</taxon>
        <taxon>Pseudomonadati</taxon>
        <taxon>Bacteroidota</taxon>
        <taxon>Flavobacteriia</taxon>
        <taxon>Flavobacteriales</taxon>
        <taxon>Crocinitomicaceae</taxon>
        <taxon>Lishizhenia</taxon>
    </lineage>
</organism>
<dbReference type="GO" id="GO:0003723">
    <property type="term" value="F:RNA binding"/>
    <property type="evidence" value="ECO:0007669"/>
    <property type="project" value="UniProtKB-UniRule"/>
</dbReference>
<dbReference type="InterPro" id="IPR004114">
    <property type="entry name" value="THUMP_dom"/>
</dbReference>
<dbReference type="InterPro" id="IPR029063">
    <property type="entry name" value="SAM-dependent_MTases_sf"/>
</dbReference>
<gene>
    <name evidence="6" type="ORF">SAMN05216474_1127</name>
</gene>
<dbReference type="InterPro" id="IPR002052">
    <property type="entry name" value="DNA_methylase_N6_adenine_CS"/>
</dbReference>
<dbReference type="OrthoDB" id="9809404at2"/>
<evidence type="ECO:0000256" key="3">
    <source>
        <dbReference type="PROSITE-ProRule" id="PRU00529"/>
    </source>
</evidence>
<evidence type="ECO:0000256" key="1">
    <source>
        <dbReference type="ARBA" id="ARBA00022603"/>
    </source>
</evidence>
<dbReference type="GO" id="GO:0070043">
    <property type="term" value="F:rRNA (guanine-N7-)-methyltransferase activity"/>
    <property type="evidence" value="ECO:0007669"/>
    <property type="project" value="TreeGrafter"/>
</dbReference>
<dbReference type="RefSeq" id="WP_090247333.1">
    <property type="nucleotide sequence ID" value="NZ_FPAS01000001.1"/>
</dbReference>
<name>A0A1I6YS20_9FLAO</name>
<dbReference type="Pfam" id="PF22020">
    <property type="entry name" value="RlmL_1st"/>
    <property type="match status" value="1"/>
</dbReference>
<dbReference type="InterPro" id="IPR000241">
    <property type="entry name" value="RlmKL-like_Mtase"/>
</dbReference>
<dbReference type="Pfam" id="PF01170">
    <property type="entry name" value="UPF0020"/>
    <property type="match status" value="1"/>
</dbReference>
<evidence type="ECO:0000313" key="7">
    <source>
        <dbReference type="Proteomes" id="UP000236454"/>
    </source>
</evidence>
<dbReference type="PROSITE" id="PS51165">
    <property type="entry name" value="THUMP"/>
    <property type="match status" value="1"/>
</dbReference>
<dbReference type="AlphaFoldDB" id="A0A1I6YS20"/>
<dbReference type="CDD" id="cd11715">
    <property type="entry name" value="THUMP_AdoMetMT"/>
    <property type="match status" value="1"/>
</dbReference>
<sequence>MKNLTITVKTLFGLEQVLKQEIEELGYKNVKELNRAVQLEGDWKTVYDLNLNLRCAISVLVELDSFRITEEKDIYKRAKRIDWTSLFTMDNTFAVKGAVNSTLFNHSQFPFLLVKDAIADVFREKEGERPDVDLRDPDVMIDLYVREKQVTLSLNTSGVPLFQRGYRTGTGEAPLNEVVAAGLLKLSGWDRKSTLIDPFCGSGTLVIEAALMAANIPANIKREYYAFQGLKTFDEKAWKEIYAKANKNAVDLGFTIYGSDLDGEVIVKARRNAGVLPIVANVDFSVANFKDVKRPTPKGMLITNPPYGERMGENIDRMYEELGDWFKQELKGYECWVISSSEDGFKNLGLRPDRRLKLYNGSLPCSFRKYSIYDGSKRAKFNNEEYKPKPRKGKPAPAPKKRKEETDNKEQVVTNNLMDKIRKIRGEGASKYGKREDD</sequence>
<evidence type="ECO:0000259" key="5">
    <source>
        <dbReference type="PROSITE" id="PS51165"/>
    </source>
</evidence>
<evidence type="ECO:0000313" key="6">
    <source>
        <dbReference type="EMBL" id="SFT53257.1"/>
    </source>
</evidence>
<dbReference type="GO" id="GO:0008990">
    <property type="term" value="F:rRNA (guanine-N2-)-methyltransferase activity"/>
    <property type="evidence" value="ECO:0007669"/>
    <property type="project" value="TreeGrafter"/>
</dbReference>
<evidence type="ECO:0000256" key="2">
    <source>
        <dbReference type="ARBA" id="ARBA00022679"/>
    </source>
</evidence>
<dbReference type="SUPFAM" id="SSF53335">
    <property type="entry name" value="S-adenosyl-L-methionine-dependent methyltransferases"/>
    <property type="match status" value="1"/>
</dbReference>
<keyword evidence="2" id="KW-0808">Transferase</keyword>
<evidence type="ECO:0000256" key="4">
    <source>
        <dbReference type="SAM" id="MobiDB-lite"/>
    </source>
</evidence>
<dbReference type="PROSITE" id="PS00092">
    <property type="entry name" value="N6_MTASE"/>
    <property type="match status" value="1"/>
</dbReference>
<dbReference type="InterPro" id="IPR053943">
    <property type="entry name" value="RlmKL-like_Mtase_CS"/>
</dbReference>
<protein>
    <submittedName>
        <fullName evidence="6">Putative N6-adenine-specific DNA methylase</fullName>
    </submittedName>
</protein>
<dbReference type="InterPro" id="IPR054170">
    <property type="entry name" value="RlmL_1st"/>
</dbReference>
<dbReference type="Pfam" id="PF02926">
    <property type="entry name" value="THUMP"/>
    <property type="match status" value="1"/>
</dbReference>
<dbReference type="Gene3D" id="3.40.50.150">
    <property type="entry name" value="Vaccinia Virus protein VP39"/>
    <property type="match status" value="1"/>
</dbReference>
<feature type="domain" description="THUMP" evidence="5">
    <location>
        <begin position="45"/>
        <end position="156"/>
    </location>
</feature>
<dbReference type="Proteomes" id="UP000236454">
    <property type="component" value="Unassembled WGS sequence"/>
</dbReference>
<proteinExistence type="predicted"/>
<keyword evidence="7" id="KW-1185">Reference proteome</keyword>
<feature type="compositionally biased region" description="Basic and acidic residues" evidence="4">
    <location>
        <begin position="419"/>
        <end position="438"/>
    </location>
</feature>
<dbReference type="Gene3D" id="3.30.2130.30">
    <property type="match status" value="1"/>
</dbReference>
<keyword evidence="3" id="KW-0694">RNA-binding</keyword>
<dbReference type="EMBL" id="FPAS01000001">
    <property type="protein sequence ID" value="SFT53257.1"/>
    <property type="molecule type" value="Genomic_DNA"/>
</dbReference>
<dbReference type="PANTHER" id="PTHR47313">
    <property type="entry name" value="RIBOSOMAL RNA LARGE SUBUNIT METHYLTRANSFERASE K/L"/>
    <property type="match status" value="1"/>
</dbReference>
<reference evidence="6 7" key="1">
    <citation type="submission" date="2016-10" db="EMBL/GenBank/DDBJ databases">
        <authorList>
            <person name="de Groot N.N."/>
        </authorList>
    </citation>
    <scope>NUCLEOTIDE SEQUENCE [LARGE SCALE GENOMIC DNA]</scope>
    <source>
        <strain evidence="6 7">CGMCC 1.7005</strain>
    </source>
</reference>
<accession>A0A1I6YS20</accession>
<dbReference type="PANTHER" id="PTHR47313:SF1">
    <property type="entry name" value="RIBOSOMAL RNA LARGE SUBUNIT METHYLTRANSFERASE K_L"/>
    <property type="match status" value="1"/>
</dbReference>